<name>A0ABW4LPZ6_9BACI</name>
<dbReference type="EMBL" id="JBHUEM010000011">
    <property type="protein sequence ID" value="MFD1736763.1"/>
    <property type="molecule type" value="Genomic_DNA"/>
</dbReference>
<dbReference type="Gene3D" id="2.115.10.20">
    <property type="entry name" value="Glycosyl hydrolase domain, family 43"/>
    <property type="match status" value="1"/>
</dbReference>
<evidence type="ECO:0008006" key="3">
    <source>
        <dbReference type="Google" id="ProtNLM"/>
    </source>
</evidence>
<proteinExistence type="predicted"/>
<reference evidence="2" key="1">
    <citation type="journal article" date="2019" name="Int. J. Syst. Evol. Microbiol.">
        <title>The Global Catalogue of Microorganisms (GCM) 10K type strain sequencing project: providing services to taxonomists for standard genome sequencing and annotation.</title>
        <authorList>
            <consortium name="The Broad Institute Genomics Platform"/>
            <consortium name="The Broad Institute Genome Sequencing Center for Infectious Disease"/>
            <person name="Wu L."/>
            <person name="Ma J."/>
        </authorList>
    </citation>
    <scope>NUCLEOTIDE SEQUENCE [LARGE SCALE GENOMIC DNA]</scope>
    <source>
        <strain evidence="2">CCUG 49339</strain>
    </source>
</reference>
<accession>A0ABW4LPZ6</accession>
<dbReference type="InterPro" id="IPR023296">
    <property type="entry name" value="Glyco_hydro_beta-prop_sf"/>
</dbReference>
<evidence type="ECO:0000313" key="2">
    <source>
        <dbReference type="Proteomes" id="UP001597214"/>
    </source>
</evidence>
<organism evidence="1 2">
    <name type="scientific">Bacillus salitolerans</name>
    <dbReference type="NCBI Taxonomy" id="1437434"/>
    <lineage>
        <taxon>Bacteria</taxon>
        <taxon>Bacillati</taxon>
        <taxon>Bacillota</taxon>
        <taxon>Bacilli</taxon>
        <taxon>Bacillales</taxon>
        <taxon>Bacillaceae</taxon>
        <taxon>Bacillus</taxon>
    </lineage>
</organism>
<protein>
    <recommendedName>
        <fullName evidence="3">Glycosyl hydrolase family 32 N-terminal domain-containing protein</fullName>
    </recommendedName>
</protein>
<comment type="caution">
    <text evidence="1">The sequence shown here is derived from an EMBL/GenBank/DDBJ whole genome shotgun (WGS) entry which is preliminary data.</text>
</comment>
<sequence length="328" mass="38243">MIKKTIIPRKQNTYSSFPTLTTFEDQIFLFYRQGTSYKRQMHGLRGRVNSWSIKKEILTNLFNTQHHTIYNKGYERTVFQSNGQNELDSIVSKINNNLYSLTTRIWEPQKINQSYISISSSPHFTNRLEVNVPELQWFVFYGKAFSSEHGYIFPAYGSIHKEPGERPFLLSTNDFINWRILSTIELNKKYILNESSILYHNEKYHIFMRDNVFPFAIWHSTSKNLINWSVPVKKIPYAHAPMGISHQDKVYLSYRDLSIANKHATSIIDPFSSNVKPIRVDEYIGNLYDGGYSDLLVIDNSILSVHYSGNTFAEPYIKTCLVPLEQLP</sequence>
<keyword evidence="2" id="KW-1185">Reference proteome</keyword>
<dbReference type="SUPFAM" id="SSF75005">
    <property type="entry name" value="Arabinanase/levansucrase/invertase"/>
    <property type="match status" value="1"/>
</dbReference>
<dbReference type="RefSeq" id="WP_377927932.1">
    <property type="nucleotide sequence ID" value="NZ_JBHUEM010000011.1"/>
</dbReference>
<evidence type="ECO:0000313" key="1">
    <source>
        <dbReference type="EMBL" id="MFD1736763.1"/>
    </source>
</evidence>
<dbReference type="Proteomes" id="UP001597214">
    <property type="component" value="Unassembled WGS sequence"/>
</dbReference>
<gene>
    <name evidence="1" type="ORF">ACFSCX_09305</name>
</gene>